<organism evidence="3 4">
    <name type="scientific">Neogobius melanostomus</name>
    <name type="common">round goby</name>
    <dbReference type="NCBI Taxonomy" id="47308"/>
    <lineage>
        <taxon>Eukaryota</taxon>
        <taxon>Metazoa</taxon>
        <taxon>Chordata</taxon>
        <taxon>Craniata</taxon>
        <taxon>Vertebrata</taxon>
        <taxon>Euteleostomi</taxon>
        <taxon>Actinopterygii</taxon>
        <taxon>Neopterygii</taxon>
        <taxon>Teleostei</taxon>
        <taxon>Neoteleostei</taxon>
        <taxon>Acanthomorphata</taxon>
        <taxon>Gobiaria</taxon>
        <taxon>Gobiiformes</taxon>
        <taxon>Gobioidei</taxon>
        <taxon>Gobiidae</taxon>
        <taxon>Benthophilinae</taxon>
        <taxon>Neogobiini</taxon>
        <taxon>Neogobius</taxon>
    </lineage>
</organism>
<evidence type="ECO:0000313" key="4">
    <source>
        <dbReference type="Proteomes" id="UP000694523"/>
    </source>
</evidence>
<dbReference type="PANTHER" id="PTHR15949">
    <property type="entry name" value="TESTIS-EXPRESSED PROTEIN 264"/>
    <property type="match status" value="1"/>
</dbReference>
<dbReference type="GO" id="GO:0005789">
    <property type="term" value="C:endoplasmic reticulum membrane"/>
    <property type="evidence" value="ECO:0007669"/>
    <property type="project" value="TreeGrafter"/>
</dbReference>
<dbReference type="GO" id="GO:0000421">
    <property type="term" value="C:autophagosome membrane"/>
    <property type="evidence" value="ECO:0007669"/>
    <property type="project" value="TreeGrafter"/>
</dbReference>
<sequence length="300" mass="33145">MPDWPYLCAIGFVFISFIIAAYLIYSGLLSEVVVLTGSPPIKKITIVYKFIQGPYKNCGHVFKESHNIGPKLPLIGVFYDDPQKVLGPDCRCAVGSVVSEGENRAPEDLLQKYKTTGFSIFSFPEVTHVVTASFPHRTPLSIILGVKRVYPQLTQYIQERRLCAHPFMEVYRAGQILYIAPLARQGDFYVPELRPLPTHEDSLSDSDISGAESNSECSLGSGVALSESRESSLNRSSIRSGPERGSCDRTSRSRSKELIGDQDGRQGERKENHGQGESVQKSQEVSTQELWGVVGGGRSR</sequence>
<dbReference type="GO" id="GO:0005634">
    <property type="term" value="C:nucleus"/>
    <property type="evidence" value="ECO:0007669"/>
    <property type="project" value="TreeGrafter"/>
</dbReference>
<feature type="compositionally biased region" description="Basic and acidic residues" evidence="1">
    <location>
        <begin position="241"/>
        <end position="274"/>
    </location>
</feature>
<dbReference type="GO" id="GO:0061709">
    <property type="term" value="P:reticulophagy"/>
    <property type="evidence" value="ECO:0007669"/>
    <property type="project" value="TreeGrafter"/>
</dbReference>
<dbReference type="PANTHER" id="PTHR15949:SF3">
    <property type="entry name" value="TESTIS-EXPRESSED PROTEIN 264"/>
    <property type="match status" value="1"/>
</dbReference>
<feature type="transmembrane region" description="Helical" evidence="2">
    <location>
        <begin position="6"/>
        <end position="25"/>
    </location>
</feature>
<dbReference type="Proteomes" id="UP000694523">
    <property type="component" value="Unplaced"/>
</dbReference>
<feature type="compositionally biased region" description="Polar residues" evidence="1">
    <location>
        <begin position="205"/>
        <end position="218"/>
    </location>
</feature>
<dbReference type="Gene3D" id="3.20.80.10">
    <property type="entry name" value="Regulatory factor, effector binding domain"/>
    <property type="match status" value="1"/>
</dbReference>
<reference evidence="3" key="2">
    <citation type="submission" date="2025-09" db="UniProtKB">
        <authorList>
            <consortium name="Ensembl"/>
        </authorList>
    </citation>
    <scope>IDENTIFICATION</scope>
</reference>
<accession>A0A8C6UWK9</accession>
<protein>
    <submittedName>
        <fullName evidence="3">Testis expressed 264, ER-phagy receptor</fullName>
    </submittedName>
</protein>
<keyword evidence="2" id="KW-0472">Membrane</keyword>
<feature type="region of interest" description="Disordered" evidence="1">
    <location>
        <begin position="199"/>
        <end position="300"/>
    </location>
</feature>
<dbReference type="GO" id="GO:0005657">
    <property type="term" value="C:replication fork"/>
    <property type="evidence" value="ECO:0007669"/>
    <property type="project" value="TreeGrafter"/>
</dbReference>
<keyword evidence="2" id="KW-1133">Transmembrane helix</keyword>
<reference evidence="3" key="1">
    <citation type="submission" date="2025-08" db="UniProtKB">
        <authorList>
            <consortium name="Ensembl"/>
        </authorList>
    </citation>
    <scope>IDENTIFICATION</scope>
</reference>
<proteinExistence type="predicted"/>
<keyword evidence="4" id="KW-1185">Reference proteome</keyword>
<dbReference type="Ensembl" id="ENSNMLT00000043409.1">
    <property type="protein sequence ID" value="ENSNMLP00000039008.1"/>
    <property type="gene ID" value="ENSNMLG00000024034.1"/>
</dbReference>
<name>A0A8C6UWK9_9GOBI</name>
<dbReference type="AlphaFoldDB" id="A0A8C6UWK9"/>
<dbReference type="GO" id="GO:0106300">
    <property type="term" value="P:protein-DNA covalent cross-linking repair"/>
    <property type="evidence" value="ECO:0007669"/>
    <property type="project" value="TreeGrafter"/>
</dbReference>
<evidence type="ECO:0000313" key="3">
    <source>
        <dbReference type="Ensembl" id="ENSNMLP00000039008.1"/>
    </source>
</evidence>
<feature type="compositionally biased region" description="Polar residues" evidence="1">
    <location>
        <begin position="275"/>
        <end position="289"/>
    </location>
</feature>
<evidence type="ECO:0000256" key="1">
    <source>
        <dbReference type="SAM" id="MobiDB-lite"/>
    </source>
</evidence>
<evidence type="ECO:0000256" key="2">
    <source>
        <dbReference type="SAM" id="Phobius"/>
    </source>
</evidence>
<dbReference type="InterPro" id="IPR011256">
    <property type="entry name" value="Reg_factor_effector_dom_sf"/>
</dbReference>
<keyword evidence="2" id="KW-0812">Transmembrane</keyword>